<accession>A0A5C1AGU3</accession>
<name>A0A5C1AGU3_9BACT</name>
<dbReference type="RefSeq" id="WP_149110928.1">
    <property type="nucleotide sequence ID" value="NZ_CP042425.1"/>
</dbReference>
<evidence type="ECO:0000313" key="1">
    <source>
        <dbReference type="EMBL" id="QEL16168.1"/>
    </source>
</evidence>
<sequence length="157" mass="16723">MTFARVKLALAALAFVAWLSWLAVTVWNKGTVQLVSTAQLTAATHLVVATVTTNDAGDAQPTVTVTKVLRAPAGEAVVGPIAVSKLDTAFTPLPVNDTRRIAAGEYLLPLIKTPAGYKIAGLPRSPGFEGADLDQPIVYPWTDDVKVQLRKYGILKE</sequence>
<dbReference type="KEGG" id="lrs:PX52LOC_03108"/>
<dbReference type="AlphaFoldDB" id="A0A5C1AGU3"/>
<proteinExistence type="predicted"/>
<evidence type="ECO:0000313" key="2">
    <source>
        <dbReference type="Proteomes" id="UP000324974"/>
    </source>
</evidence>
<protein>
    <submittedName>
        <fullName evidence="1">Uncharacterized protein</fullName>
    </submittedName>
</protein>
<reference evidence="2" key="1">
    <citation type="submission" date="2019-08" db="EMBL/GenBank/DDBJ databases">
        <title>Limnoglobus roseus gen. nov., sp. nov., a novel freshwater planctomycete with a giant genome from the family Gemmataceae.</title>
        <authorList>
            <person name="Kulichevskaya I.S."/>
            <person name="Naumoff D.G."/>
            <person name="Miroshnikov K."/>
            <person name="Ivanova A."/>
            <person name="Philippov D.A."/>
            <person name="Hakobyan A."/>
            <person name="Rijpstra I.C."/>
            <person name="Sinninghe Damste J.S."/>
            <person name="Liesack W."/>
            <person name="Dedysh S.N."/>
        </authorList>
    </citation>
    <scope>NUCLEOTIDE SEQUENCE [LARGE SCALE GENOMIC DNA]</scope>
    <source>
        <strain evidence="2">PX52</strain>
    </source>
</reference>
<organism evidence="1 2">
    <name type="scientific">Limnoglobus roseus</name>
    <dbReference type="NCBI Taxonomy" id="2598579"/>
    <lineage>
        <taxon>Bacteria</taxon>
        <taxon>Pseudomonadati</taxon>
        <taxon>Planctomycetota</taxon>
        <taxon>Planctomycetia</taxon>
        <taxon>Gemmatales</taxon>
        <taxon>Gemmataceae</taxon>
        <taxon>Limnoglobus</taxon>
    </lineage>
</organism>
<keyword evidence="2" id="KW-1185">Reference proteome</keyword>
<dbReference type="EMBL" id="CP042425">
    <property type="protein sequence ID" value="QEL16168.1"/>
    <property type="molecule type" value="Genomic_DNA"/>
</dbReference>
<dbReference type="Proteomes" id="UP000324974">
    <property type="component" value="Chromosome"/>
</dbReference>
<gene>
    <name evidence="1" type="ORF">PX52LOC_03108</name>
</gene>